<feature type="region of interest" description="Disordered" evidence="1">
    <location>
        <begin position="57"/>
        <end position="88"/>
    </location>
</feature>
<evidence type="ECO:0000256" key="1">
    <source>
        <dbReference type="SAM" id="MobiDB-lite"/>
    </source>
</evidence>
<dbReference type="Proteomes" id="UP001221757">
    <property type="component" value="Unassembled WGS sequence"/>
</dbReference>
<evidence type="ECO:0000313" key="3">
    <source>
        <dbReference type="EMBL" id="KAJ7685892.1"/>
    </source>
</evidence>
<proteinExistence type="predicted"/>
<evidence type="ECO:0000313" key="4">
    <source>
        <dbReference type="Proteomes" id="UP001221757"/>
    </source>
</evidence>
<sequence>MYTFGLSSASLALALLGMVHAASCEPSALYAMLETGEQGCKYVPEVCRGLPEQLFVGSASSPRAEPSPTQGLSGPRARASESQAQAGS</sequence>
<comment type="caution">
    <text evidence="3">The sequence shown here is derived from an EMBL/GenBank/DDBJ whole genome shotgun (WGS) entry which is preliminary data.</text>
</comment>
<name>A0AAD7GAW9_MYCRO</name>
<feature type="signal peptide" evidence="2">
    <location>
        <begin position="1"/>
        <end position="21"/>
    </location>
</feature>
<dbReference type="EMBL" id="JARKIE010000101">
    <property type="protein sequence ID" value="KAJ7685892.1"/>
    <property type="molecule type" value="Genomic_DNA"/>
</dbReference>
<organism evidence="3 4">
    <name type="scientific">Mycena rosella</name>
    <name type="common">Pink bonnet</name>
    <name type="synonym">Agaricus rosellus</name>
    <dbReference type="NCBI Taxonomy" id="1033263"/>
    <lineage>
        <taxon>Eukaryota</taxon>
        <taxon>Fungi</taxon>
        <taxon>Dikarya</taxon>
        <taxon>Basidiomycota</taxon>
        <taxon>Agaricomycotina</taxon>
        <taxon>Agaricomycetes</taxon>
        <taxon>Agaricomycetidae</taxon>
        <taxon>Agaricales</taxon>
        <taxon>Marasmiineae</taxon>
        <taxon>Mycenaceae</taxon>
        <taxon>Mycena</taxon>
    </lineage>
</organism>
<keyword evidence="4" id="KW-1185">Reference proteome</keyword>
<dbReference type="AlphaFoldDB" id="A0AAD7GAW9"/>
<evidence type="ECO:0000256" key="2">
    <source>
        <dbReference type="SAM" id="SignalP"/>
    </source>
</evidence>
<keyword evidence="2" id="KW-0732">Signal</keyword>
<reference evidence="3" key="1">
    <citation type="submission" date="2023-03" db="EMBL/GenBank/DDBJ databases">
        <title>Massive genome expansion in bonnet fungi (Mycena s.s.) driven by repeated elements and novel gene families across ecological guilds.</title>
        <authorList>
            <consortium name="Lawrence Berkeley National Laboratory"/>
            <person name="Harder C.B."/>
            <person name="Miyauchi S."/>
            <person name="Viragh M."/>
            <person name="Kuo A."/>
            <person name="Thoen E."/>
            <person name="Andreopoulos B."/>
            <person name="Lu D."/>
            <person name="Skrede I."/>
            <person name="Drula E."/>
            <person name="Henrissat B."/>
            <person name="Morin E."/>
            <person name="Kohler A."/>
            <person name="Barry K."/>
            <person name="LaButti K."/>
            <person name="Morin E."/>
            <person name="Salamov A."/>
            <person name="Lipzen A."/>
            <person name="Mereny Z."/>
            <person name="Hegedus B."/>
            <person name="Baldrian P."/>
            <person name="Stursova M."/>
            <person name="Weitz H."/>
            <person name="Taylor A."/>
            <person name="Grigoriev I.V."/>
            <person name="Nagy L.G."/>
            <person name="Martin F."/>
            <person name="Kauserud H."/>
        </authorList>
    </citation>
    <scope>NUCLEOTIDE SEQUENCE</scope>
    <source>
        <strain evidence="3">CBHHK067</strain>
    </source>
</reference>
<protein>
    <submittedName>
        <fullName evidence="3">Uncharacterized protein</fullName>
    </submittedName>
</protein>
<accession>A0AAD7GAW9</accession>
<gene>
    <name evidence="3" type="ORF">B0H17DRAFT_1204588</name>
</gene>
<feature type="chain" id="PRO_5042069620" evidence="2">
    <location>
        <begin position="22"/>
        <end position="88"/>
    </location>
</feature>